<accession>A0AAE3VUX2</accession>
<protein>
    <recommendedName>
        <fullName evidence="3">Phage baseplate protein</fullName>
    </recommendedName>
</protein>
<dbReference type="RefSeq" id="WP_307235233.1">
    <property type="nucleotide sequence ID" value="NZ_JAUSUZ010000001.1"/>
</dbReference>
<dbReference type="Proteomes" id="UP001240236">
    <property type="component" value="Unassembled WGS sequence"/>
</dbReference>
<dbReference type="EMBL" id="JAUSUZ010000001">
    <property type="protein sequence ID" value="MDQ0364100.1"/>
    <property type="molecule type" value="Genomic_DNA"/>
</dbReference>
<evidence type="ECO:0008006" key="3">
    <source>
        <dbReference type="Google" id="ProtNLM"/>
    </source>
</evidence>
<name>A0AAE3VUX2_9ACTN</name>
<dbReference type="AlphaFoldDB" id="A0AAE3VUX2"/>
<keyword evidence="2" id="KW-1185">Reference proteome</keyword>
<comment type="caution">
    <text evidence="1">The sequence shown here is derived from an EMBL/GenBank/DDBJ whole genome shotgun (WGS) entry which is preliminary data.</text>
</comment>
<organism evidence="1 2">
    <name type="scientific">Catenuloplanes indicus</name>
    <dbReference type="NCBI Taxonomy" id="137267"/>
    <lineage>
        <taxon>Bacteria</taxon>
        <taxon>Bacillati</taxon>
        <taxon>Actinomycetota</taxon>
        <taxon>Actinomycetes</taxon>
        <taxon>Micromonosporales</taxon>
        <taxon>Micromonosporaceae</taxon>
        <taxon>Catenuloplanes</taxon>
    </lineage>
</organism>
<evidence type="ECO:0000313" key="1">
    <source>
        <dbReference type="EMBL" id="MDQ0364100.1"/>
    </source>
</evidence>
<reference evidence="1 2" key="1">
    <citation type="submission" date="2023-07" db="EMBL/GenBank/DDBJ databases">
        <title>Sequencing the genomes of 1000 actinobacteria strains.</title>
        <authorList>
            <person name="Klenk H.-P."/>
        </authorList>
    </citation>
    <scope>NUCLEOTIDE SEQUENCE [LARGE SCALE GENOMIC DNA]</scope>
    <source>
        <strain evidence="1 2">DSM 44709</strain>
    </source>
</reference>
<proteinExistence type="predicted"/>
<sequence>MTGAAELLAVWESGLPATGPRRTLLLHALARGTGQETDALLTTPVGRRDGDLLRLRRGLFGDRLTGRLACARCGEELEFDVDTTRLLDAVTDPPATVTITDGGWRITARPPTAGDLAALASVSADRARAALLRRCVLDGTTDTSGIPAELADRVVAALAAADPGADLRFTVPCVGCGTTCTAPLDIGGYLWAELDAWARATLLDVHLLATAYGWGEAEILAISPTRRRYYLELCGHA</sequence>
<gene>
    <name evidence="1" type="ORF">J2S42_000769</name>
</gene>
<evidence type="ECO:0000313" key="2">
    <source>
        <dbReference type="Proteomes" id="UP001240236"/>
    </source>
</evidence>